<dbReference type="Proteomes" id="UP000830375">
    <property type="component" value="Unassembled WGS sequence"/>
</dbReference>
<comment type="similarity">
    <text evidence="1">Belongs to the SEC6 family.</text>
</comment>
<dbReference type="InterPro" id="IPR042532">
    <property type="entry name" value="EXOC3/Sec6_C"/>
</dbReference>
<dbReference type="PANTHER" id="PTHR21292:SF12">
    <property type="entry name" value="EXOCYST COMPLEX COMPONENT 3-LIKE PROTEIN"/>
    <property type="match status" value="1"/>
</dbReference>
<protein>
    <submittedName>
        <fullName evidence="2">Exocyst complex component 3-like protein 2</fullName>
    </submittedName>
</protein>
<accession>A0ABQ8L6I8</accession>
<organism evidence="2 3">
    <name type="scientific">Labeo rohita</name>
    <name type="common">Indian major carp</name>
    <name type="synonym">Cyprinus rohita</name>
    <dbReference type="NCBI Taxonomy" id="84645"/>
    <lineage>
        <taxon>Eukaryota</taxon>
        <taxon>Metazoa</taxon>
        <taxon>Chordata</taxon>
        <taxon>Craniata</taxon>
        <taxon>Vertebrata</taxon>
        <taxon>Euteleostomi</taxon>
        <taxon>Actinopterygii</taxon>
        <taxon>Neopterygii</taxon>
        <taxon>Teleostei</taxon>
        <taxon>Ostariophysi</taxon>
        <taxon>Cypriniformes</taxon>
        <taxon>Cyprinidae</taxon>
        <taxon>Labeoninae</taxon>
        <taxon>Labeonini</taxon>
        <taxon>Labeo</taxon>
    </lineage>
</organism>
<dbReference type="PANTHER" id="PTHR21292">
    <property type="entry name" value="EXOCYST COMPLEX COMPONENT SEC6-RELATED"/>
    <property type="match status" value="1"/>
</dbReference>
<gene>
    <name evidence="2" type="ORF">H4Q32_030833</name>
</gene>
<sequence length="355" mass="41446">MSAEIAQGSHRHLFTKLDLFLNSDLSVKETYFLIMWGKNFFFSPDLQHVRVYDPLLLTGWFERLKQKLLEVLQNFISTTLQKILCYVEELRHNEDLTNEETFIKVHTDVTQFLEKVLHNLNKIFCSLSLFLSSQCLNCAILDAKNAYLFYYRCCAAQISPNKNNNDEESSTVCMLEKLEDNASSIVQKILECLAQANLRIYFKKSNRHIDILMEEIQRQCACLPETALEIKTVIVKIAYNIVSEVYLKCLMKTKFKKLEQPWRDAKEKIEQDIQNFHKTFSKLNGSAAQQNQLLQRMTEVLHSSDVDALKIICCYLFRDFPQESKKYVAGLLCWNGVLSKRQVREVLDLIRDLNL</sequence>
<dbReference type="InterPro" id="IPR010326">
    <property type="entry name" value="EXOC3/Sec6"/>
</dbReference>
<proteinExistence type="inferred from homology"/>
<evidence type="ECO:0000256" key="1">
    <source>
        <dbReference type="ARBA" id="ARBA00009447"/>
    </source>
</evidence>
<evidence type="ECO:0000313" key="3">
    <source>
        <dbReference type="Proteomes" id="UP000830375"/>
    </source>
</evidence>
<dbReference type="EMBL" id="JACTAM010001423">
    <property type="protein sequence ID" value="KAI2646359.1"/>
    <property type="molecule type" value="Genomic_DNA"/>
</dbReference>
<evidence type="ECO:0000313" key="2">
    <source>
        <dbReference type="EMBL" id="KAI2646359.1"/>
    </source>
</evidence>
<name>A0ABQ8L6I8_LABRO</name>
<keyword evidence="3" id="KW-1185">Reference proteome</keyword>
<comment type="caution">
    <text evidence="2">The sequence shown here is derived from an EMBL/GenBank/DDBJ whole genome shotgun (WGS) entry which is preliminary data.</text>
</comment>
<dbReference type="Gene3D" id="1.10.357.70">
    <property type="entry name" value="Exocyst complex component Sec6, C-terminal domain"/>
    <property type="match status" value="1"/>
</dbReference>
<reference evidence="2 3" key="1">
    <citation type="submission" date="2022-01" db="EMBL/GenBank/DDBJ databases">
        <title>A high-quality chromosome-level genome assembly of rohu carp, Labeo rohita.</title>
        <authorList>
            <person name="Arick M.A. II"/>
            <person name="Hsu C.-Y."/>
            <person name="Magbanua Z."/>
            <person name="Pechanova O."/>
            <person name="Grover C."/>
            <person name="Miller E."/>
            <person name="Thrash A."/>
            <person name="Ezzel L."/>
            <person name="Alam S."/>
            <person name="Benzie J."/>
            <person name="Hamilton M."/>
            <person name="Karsi A."/>
            <person name="Lawrence M.L."/>
            <person name="Peterson D.G."/>
        </authorList>
    </citation>
    <scope>NUCLEOTIDE SEQUENCE [LARGE SCALE GENOMIC DNA]</scope>
    <source>
        <strain evidence="3">BAU-BD-2019</strain>
        <tissue evidence="2">Blood</tissue>
    </source>
</reference>